<sequence length="135" mass="15774">MNVRDFECRSYRQAMELLRGNDQYADRDRRTVCNNTTIEDYSGLRWGVRTFAVRLHNHIIIRFSEDGEVVVDSCGYRTATTKDRINRCLPKPWRVCQTKGVWVLWKRNDVDLIEEVPFVDGMTVPETGDGLRSTD</sequence>
<protein>
    <submittedName>
        <fullName evidence="1">Uncharacterized protein</fullName>
    </submittedName>
</protein>
<name>A0A0F8ZI61_9ZZZZ</name>
<accession>A0A0F8ZI61</accession>
<comment type="caution">
    <text evidence="1">The sequence shown here is derived from an EMBL/GenBank/DDBJ whole genome shotgun (WGS) entry which is preliminary data.</text>
</comment>
<proteinExistence type="predicted"/>
<evidence type="ECO:0000313" key="1">
    <source>
        <dbReference type="EMBL" id="KKK93453.1"/>
    </source>
</evidence>
<reference evidence="1" key="1">
    <citation type="journal article" date="2015" name="Nature">
        <title>Complex archaea that bridge the gap between prokaryotes and eukaryotes.</title>
        <authorList>
            <person name="Spang A."/>
            <person name="Saw J.H."/>
            <person name="Jorgensen S.L."/>
            <person name="Zaremba-Niedzwiedzka K."/>
            <person name="Martijn J."/>
            <person name="Lind A.E."/>
            <person name="van Eijk R."/>
            <person name="Schleper C."/>
            <person name="Guy L."/>
            <person name="Ettema T.J."/>
        </authorList>
    </citation>
    <scope>NUCLEOTIDE SEQUENCE</scope>
</reference>
<dbReference type="EMBL" id="LAZR01047768">
    <property type="protein sequence ID" value="KKK93453.1"/>
    <property type="molecule type" value="Genomic_DNA"/>
</dbReference>
<organism evidence="1">
    <name type="scientific">marine sediment metagenome</name>
    <dbReference type="NCBI Taxonomy" id="412755"/>
    <lineage>
        <taxon>unclassified sequences</taxon>
        <taxon>metagenomes</taxon>
        <taxon>ecological metagenomes</taxon>
    </lineage>
</organism>
<dbReference type="AlphaFoldDB" id="A0A0F8ZI61"/>
<gene>
    <name evidence="1" type="ORF">LCGC14_2692710</name>
</gene>